<dbReference type="EMBL" id="KQ965737">
    <property type="protein sequence ID" value="KXS19857.1"/>
    <property type="molecule type" value="Genomic_DNA"/>
</dbReference>
<dbReference type="Proteomes" id="UP000070544">
    <property type="component" value="Unassembled WGS sequence"/>
</dbReference>
<gene>
    <name evidence="1" type="ORF">M427DRAFT_431465</name>
</gene>
<reference evidence="1 2" key="1">
    <citation type="journal article" date="2015" name="Genome Biol. Evol.">
        <title>Phylogenomic analyses indicate that early fungi evolved digesting cell walls of algal ancestors of land plants.</title>
        <authorList>
            <person name="Chang Y."/>
            <person name="Wang S."/>
            <person name="Sekimoto S."/>
            <person name="Aerts A.L."/>
            <person name="Choi C."/>
            <person name="Clum A."/>
            <person name="LaButti K.M."/>
            <person name="Lindquist E.A."/>
            <person name="Yee Ngan C."/>
            <person name="Ohm R.A."/>
            <person name="Salamov A.A."/>
            <person name="Grigoriev I.V."/>
            <person name="Spatafora J.W."/>
            <person name="Berbee M.L."/>
        </authorList>
    </citation>
    <scope>NUCLEOTIDE SEQUENCE [LARGE SCALE GENOMIC DNA]</scope>
    <source>
        <strain evidence="1 2">JEL478</strain>
    </source>
</reference>
<evidence type="ECO:0000313" key="2">
    <source>
        <dbReference type="Proteomes" id="UP000070544"/>
    </source>
</evidence>
<sequence length="118" mass="12691">MALPICENIFCGRCNIVGDVGIVSGGARDGDVGQESVLHRECMVSTTKNSFDISARAARARIGEVMVGEGVTMSSRAWHAGVVKDLNTKILLIHMNSELTCFLLLGLSSLLSRNPERD</sequence>
<protein>
    <submittedName>
        <fullName evidence="1">Uncharacterized protein</fullName>
    </submittedName>
</protein>
<keyword evidence="2" id="KW-1185">Reference proteome</keyword>
<evidence type="ECO:0000313" key="1">
    <source>
        <dbReference type="EMBL" id="KXS19857.1"/>
    </source>
</evidence>
<accession>A0A139ASZ2</accession>
<name>A0A139ASZ2_GONPJ</name>
<dbReference type="AlphaFoldDB" id="A0A139ASZ2"/>
<organism evidence="1 2">
    <name type="scientific">Gonapodya prolifera (strain JEL478)</name>
    <name type="common">Monoblepharis prolifera</name>
    <dbReference type="NCBI Taxonomy" id="1344416"/>
    <lineage>
        <taxon>Eukaryota</taxon>
        <taxon>Fungi</taxon>
        <taxon>Fungi incertae sedis</taxon>
        <taxon>Chytridiomycota</taxon>
        <taxon>Chytridiomycota incertae sedis</taxon>
        <taxon>Monoblepharidomycetes</taxon>
        <taxon>Monoblepharidales</taxon>
        <taxon>Gonapodyaceae</taxon>
        <taxon>Gonapodya</taxon>
    </lineage>
</organism>
<proteinExistence type="predicted"/>